<dbReference type="RefSeq" id="WP_069354806.1">
    <property type="nucleotide sequence ID" value="NZ_CP015250.1"/>
</dbReference>
<gene>
    <name evidence="1" type="ORF">BTI247_04050</name>
</gene>
<name>A0A9W3SP41_BACTU</name>
<sequence length="74" mass="8694">MACEELLQALVQFQMQQRGNPNTLRLNPDYYRMILEQLAYPEWLIQKKIMNLEQTFLGASVELTNEIKTFEISG</sequence>
<dbReference type="EMBL" id="CP015250">
    <property type="protein sequence ID" value="AOM08858.1"/>
    <property type="molecule type" value="Genomic_DNA"/>
</dbReference>
<evidence type="ECO:0000313" key="2">
    <source>
        <dbReference type="Proteomes" id="UP000192743"/>
    </source>
</evidence>
<evidence type="ECO:0000313" key="1">
    <source>
        <dbReference type="EMBL" id="AOM08858.1"/>
    </source>
</evidence>
<dbReference type="Proteomes" id="UP000192743">
    <property type="component" value="Chromosome"/>
</dbReference>
<protein>
    <submittedName>
        <fullName evidence="1">Uncharacterized protein</fullName>
    </submittedName>
</protein>
<organism evidence="1 2">
    <name type="scientific">Bacillus thuringiensis Bt18247</name>
    <dbReference type="NCBI Taxonomy" id="1423143"/>
    <lineage>
        <taxon>Bacteria</taxon>
        <taxon>Bacillati</taxon>
        <taxon>Bacillota</taxon>
        <taxon>Bacilli</taxon>
        <taxon>Bacillales</taxon>
        <taxon>Bacillaceae</taxon>
        <taxon>Bacillus</taxon>
        <taxon>Bacillus cereus group</taxon>
    </lineage>
</organism>
<dbReference type="AlphaFoldDB" id="A0A9W3SP41"/>
<proteinExistence type="predicted"/>
<accession>A0A9W3SP41</accession>
<reference evidence="1 2" key="1">
    <citation type="submission" date="2016-02" db="EMBL/GenBank/DDBJ databases">
        <title>Comparative analysis of three nematocidal Bacillus thuringiensis strains.</title>
        <authorList>
            <person name="Hollensteiner J."/>
            <person name="Kloesener M."/>
            <person name="Bunk B."/>
            <person name="Sproeer C."/>
            <person name="Rosenstiel P."/>
            <person name="Schulte-Iserlohe R."/>
            <person name="Schulenburg H."/>
            <person name="Liesegang H."/>
        </authorList>
    </citation>
    <scope>NUCLEOTIDE SEQUENCE [LARGE SCALE GENOMIC DNA]</scope>
    <source>
        <strain evidence="1 2">Bt18247</strain>
    </source>
</reference>